<reference evidence="1" key="1">
    <citation type="journal article" date="2019" name="Sci. Rep.">
        <title>Draft genome of Tanacetum cinerariifolium, the natural source of mosquito coil.</title>
        <authorList>
            <person name="Yamashiro T."/>
            <person name="Shiraishi A."/>
            <person name="Satake H."/>
            <person name="Nakayama K."/>
        </authorList>
    </citation>
    <scope>NUCLEOTIDE SEQUENCE</scope>
</reference>
<proteinExistence type="predicted"/>
<protein>
    <submittedName>
        <fullName evidence="1">Uncharacterized protein</fullName>
    </submittedName>
</protein>
<dbReference type="AlphaFoldDB" id="A0A699SKP8"/>
<organism evidence="1">
    <name type="scientific">Tanacetum cinerariifolium</name>
    <name type="common">Dalmatian daisy</name>
    <name type="synonym">Chrysanthemum cinerariifolium</name>
    <dbReference type="NCBI Taxonomy" id="118510"/>
    <lineage>
        <taxon>Eukaryota</taxon>
        <taxon>Viridiplantae</taxon>
        <taxon>Streptophyta</taxon>
        <taxon>Embryophyta</taxon>
        <taxon>Tracheophyta</taxon>
        <taxon>Spermatophyta</taxon>
        <taxon>Magnoliopsida</taxon>
        <taxon>eudicotyledons</taxon>
        <taxon>Gunneridae</taxon>
        <taxon>Pentapetalae</taxon>
        <taxon>asterids</taxon>
        <taxon>campanulids</taxon>
        <taxon>Asterales</taxon>
        <taxon>Asteraceae</taxon>
        <taxon>Asteroideae</taxon>
        <taxon>Anthemideae</taxon>
        <taxon>Anthemidinae</taxon>
        <taxon>Tanacetum</taxon>
    </lineage>
</organism>
<dbReference type="EMBL" id="BKCJ011168749">
    <property type="protein sequence ID" value="GFC97878.1"/>
    <property type="molecule type" value="Genomic_DNA"/>
</dbReference>
<name>A0A699SKP8_TANCI</name>
<feature type="non-terminal residue" evidence="1">
    <location>
        <position position="1"/>
    </location>
</feature>
<evidence type="ECO:0000313" key="1">
    <source>
        <dbReference type="EMBL" id="GFC97878.1"/>
    </source>
</evidence>
<comment type="caution">
    <text evidence="1">The sequence shown here is derived from an EMBL/GenBank/DDBJ whole genome shotgun (WGS) entry which is preliminary data.</text>
</comment>
<gene>
    <name evidence="1" type="ORF">Tci_869848</name>
</gene>
<sequence>LNQAKRLGLPLPPELATFGLTAEEKKKKRLEFFKEVFVTKNVRVDGMNRNLIPPPGVVPIEGLVIKEPELGIFIVNRNMDLAFQRENEFHLTHIV</sequence>
<accession>A0A699SKP8</accession>